<evidence type="ECO:0000313" key="3">
    <source>
        <dbReference type="EMBL" id="MBD7987814.1"/>
    </source>
</evidence>
<dbReference type="Pfam" id="PF13429">
    <property type="entry name" value="TPR_15"/>
    <property type="match status" value="1"/>
</dbReference>
<dbReference type="Proteomes" id="UP000647183">
    <property type="component" value="Unassembled WGS sequence"/>
</dbReference>
<dbReference type="InterPro" id="IPR011990">
    <property type="entry name" value="TPR-like_helical_dom_sf"/>
</dbReference>
<dbReference type="EMBL" id="JACSQJ010000003">
    <property type="protein sequence ID" value="MBD7987814.1"/>
    <property type="molecule type" value="Genomic_DNA"/>
</dbReference>
<keyword evidence="1" id="KW-0802">TPR repeat</keyword>
<name>A0ABR8UJH2_9GAMM</name>
<dbReference type="PROSITE" id="PS50005">
    <property type="entry name" value="TPR"/>
    <property type="match status" value="1"/>
</dbReference>
<dbReference type="InterPro" id="IPR019734">
    <property type="entry name" value="TPR_rpt"/>
</dbReference>
<dbReference type="PANTHER" id="PTHR12558">
    <property type="entry name" value="CELL DIVISION CYCLE 16,23,27"/>
    <property type="match status" value="1"/>
</dbReference>
<feature type="region of interest" description="Disordered" evidence="2">
    <location>
        <begin position="1"/>
        <end position="20"/>
    </location>
</feature>
<dbReference type="SUPFAM" id="SSF48452">
    <property type="entry name" value="TPR-like"/>
    <property type="match status" value="2"/>
</dbReference>
<organism evidence="3 4">
    <name type="scientific">Luteimonas colneyensis</name>
    <dbReference type="NCBI Taxonomy" id="2762230"/>
    <lineage>
        <taxon>Bacteria</taxon>
        <taxon>Pseudomonadati</taxon>
        <taxon>Pseudomonadota</taxon>
        <taxon>Gammaproteobacteria</taxon>
        <taxon>Lysobacterales</taxon>
        <taxon>Lysobacteraceae</taxon>
        <taxon>Luteimonas</taxon>
    </lineage>
</organism>
<evidence type="ECO:0008006" key="5">
    <source>
        <dbReference type="Google" id="ProtNLM"/>
    </source>
</evidence>
<evidence type="ECO:0000256" key="1">
    <source>
        <dbReference type="PROSITE-ProRule" id="PRU00339"/>
    </source>
</evidence>
<proteinExistence type="predicted"/>
<protein>
    <recommendedName>
        <fullName evidence="5">Tetratricopeptide repeat protein</fullName>
    </recommendedName>
</protein>
<comment type="caution">
    <text evidence="3">The sequence shown here is derived from an EMBL/GenBank/DDBJ whole genome shotgun (WGS) entry which is preliminary data.</text>
</comment>
<gene>
    <name evidence="3" type="ORF">H9645_07210</name>
</gene>
<evidence type="ECO:0000256" key="2">
    <source>
        <dbReference type="SAM" id="MobiDB-lite"/>
    </source>
</evidence>
<sequence>MTRPYFTVPAPRASRTRSGGRSGPAFACAHVLGAALCLALLSAPATARKPPAGQPLREVLAAEFAVSAGRPDEAVHWYLEAARAAPGDAALASRATQYALMGRDDAALEEALALWSARAPDSIGMQGARATLALRTGRARAARRELETMLREGGARGWLAAYAVLGTGSRDPELSARVLGELFERDVLPTQPMALAAAGQLALGLGDDALFGRIDEVARELHPADPAMGLLRVSHLHRAGRSAEARQVLDALAAGDPANPRIRERIALGYAELGDPAAGAALLEAGGASDDDLGQVALRASLLADADDRQALAGLYEGLAAGAEVPNPARRLLLGQVAEFLELPGEALEWYRSVPGGEQRDTARLRETKVLHDLDRQDEAWAALRALQQDAAANDRLRRDAYLMESELRRADGDDAAELDALDRGLAAFPDESALLYSRALMWERRDDIPRAEADLRRILVAEPDSTAALNALGYTLADRTDRYGEALELIERARIAEPANAAIIDSYGWVLHRLGRDEEALVELRRAFVLEKDAEIASHVGTVLWSLGRREEAMEWFEQARSIDPENRSLRRALEDIGA</sequence>
<dbReference type="SMART" id="SM00028">
    <property type="entry name" value="TPR"/>
    <property type="match status" value="4"/>
</dbReference>
<feature type="repeat" description="TPR" evidence="1">
    <location>
        <begin position="535"/>
        <end position="568"/>
    </location>
</feature>
<evidence type="ECO:0000313" key="4">
    <source>
        <dbReference type="Proteomes" id="UP000647183"/>
    </source>
</evidence>
<keyword evidence="4" id="KW-1185">Reference proteome</keyword>
<accession>A0ABR8UJH2</accession>
<feature type="compositionally biased region" description="Low complexity" evidence="2">
    <location>
        <begin position="10"/>
        <end position="20"/>
    </location>
</feature>
<reference evidence="3 4" key="1">
    <citation type="submission" date="2020-08" db="EMBL/GenBank/DDBJ databases">
        <title>A Genomic Blueprint of the Chicken Gut Microbiome.</title>
        <authorList>
            <person name="Gilroy R."/>
            <person name="Ravi A."/>
            <person name="Getino M."/>
            <person name="Pursley I."/>
            <person name="Horton D.L."/>
            <person name="Alikhan N.-F."/>
            <person name="Baker D."/>
            <person name="Gharbi K."/>
            <person name="Hall N."/>
            <person name="Watson M."/>
            <person name="Adriaenssens E.M."/>
            <person name="Foster-Nyarko E."/>
            <person name="Jarju S."/>
            <person name="Secka A."/>
            <person name="Antonio M."/>
            <person name="Oren A."/>
            <person name="Chaudhuri R."/>
            <person name="La Ragione R.M."/>
            <person name="Hildebrand F."/>
            <person name="Pallen M.J."/>
        </authorList>
    </citation>
    <scope>NUCLEOTIDE SEQUENCE [LARGE SCALE GENOMIC DNA]</scope>
    <source>
        <strain evidence="3 4">Sa2BVA3</strain>
    </source>
</reference>
<dbReference type="Gene3D" id="1.25.40.10">
    <property type="entry name" value="Tetratricopeptide repeat domain"/>
    <property type="match status" value="2"/>
</dbReference>
<dbReference type="PANTHER" id="PTHR12558:SF33">
    <property type="entry name" value="BLL7664 PROTEIN"/>
    <property type="match status" value="1"/>
</dbReference>